<proteinExistence type="inferred from homology"/>
<dbReference type="CDD" id="cd03760">
    <property type="entry name" value="proteasome_beta_type_4"/>
    <property type="match status" value="1"/>
</dbReference>
<dbReference type="GO" id="GO:0005634">
    <property type="term" value="C:nucleus"/>
    <property type="evidence" value="ECO:0007669"/>
    <property type="project" value="UniProtKB-SubCell"/>
</dbReference>
<dbReference type="PANTHER" id="PTHR32194">
    <property type="entry name" value="METALLOPROTEASE TLDD"/>
    <property type="match status" value="1"/>
</dbReference>
<evidence type="ECO:0000313" key="6">
    <source>
        <dbReference type="Proteomes" id="UP000265100"/>
    </source>
</evidence>
<dbReference type="InterPro" id="IPR029055">
    <property type="entry name" value="Ntn_hydrolases_N"/>
</dbReference>
<accession>A0AAX7U626</accession>
<dbReference type="GeneTree" id="ENSGT00390000000698"/>
<dbReference type="GO" id="GO:0051603">
    <property type="term" value="P:proteolysis involved in protein catabolic process"/>
    <property type="evidence" value="ECO:0007669"/>
    <property type="project" value="InterPro"/>
</dbReference>
<reference evidence="5" key="2">
    <citation type="submission" date="2025-08" db="UniProtKB">
        <authorList>
            <consortium name="Ensembl"/>
        </authorList>
    </citation>
    <scope>IDENTIFICATION</scope>
</reference>
<evidence type="ECO:0000313" key="5">
    <source>
        <dbReference type="Ensembl" id="ENSACLP00000064237.1"/>
    </source>
</evidence>
<evidence type="ECO:0000256" key="1">
    <source>
        <dbReference type="ARBA" id="ARBA00022490"/>
    </source>
</evidence>
<evidence type="ECO:0000256" key="2">
    <source>
        <dbReference type="ARBA" id="ARBA00022942"/>
    </source>
</evidence>
<evidence type="ECO:0000256" key="4">
    <source>
        <dbReference type="PIRNR" id="PIRNR001213"/>
    </source>
</evidence>
<dbReference type="PANTHER" id="PTHR32194:SF6">
    <property type="entry name" value="PROTEASOME SUBUNIT BETA"/>
    <property type="match status" value="1"/>
</dbReference>
<dbReference type="PROSITE" id="PS51257">
    <property type="entry name" value="PROKAR_LIPOPROTEIN"/>
    <property type="match status" value="1"/>
</dbReference>
<protein>
    <recommendedName>
        <fullName evidence="4">Proteasome subunit beta</fullName>
    </recommendedName>
</protein>
<dbReference type="GO" id="GO:0019774">
    <property type="term" value="C:proteasome core complex, beta-subunit complex"/>
    <property type="evidence" value="ECO:0007669"/>
    <property type="project" value="UniProtKB-UniRule"/>
</dbReference>
<reference evidence="5" key="1">
    <citation type="submission" date="2018-05" db="EMBL/GenBank/DDBJ databases">
        <authorList>
            <person name="Datahose"/>
        </authorList>
    </citation>
    <scope>NUCLEOTIDE SEQUENCE</scope>
</reference>
<comment type="function">
    <text evidence="4">Non-catalytic component of the proteasome.</text>
</comment>
<dbReference type="PROSITE" id="PS51476">
    <property type="entry name" value="PROTEASOME_BETA_2"/>
    <property type="match status" value="1"/>
</dbReference>
<comment type="similarity">
    <text evidence="4">Belongs to the peptidase T1B family.</text>
</comment>
<dbReference type="InterPro" id="IPR001353">
    <property type="entry name" value="Proteasome_sua/b"/>
</dbReference>
<keyword evidence="6" id="KW-1185">Reference proteome</keyword>
<dbReference type="GO" id="GO:0005737">
    <property type="term" value="C:cytoplasm"/>
    <property type="evidence" value="ECO:0007669"/>
    <property type="project" value="UniProtKB-SubCell"/>
</dbReference>
<reference evidence="5" key="3">
    <citation type="submission" date="2025-09" db="UniProtKB">
        <authorList>
            <consortium name="Ensembl"/>
        </authorList>
    </citation>
    <scope>IDENTIFICATION</scope>
</reference>
<dbReference type="Ensembl" id="ENSACLT00000059142.1">
    <property type="protein sequence ID" value="ENSACLP00000064237.1"/>
    <property type="gene ID" value="ENSACLG00000009982.2"/>
</dbReference>
<dbReference type="InterPro" id="IPR023333">
    <property type="entry name" value="Proteasome_suB-type"/>
</dbReference>
<dbReference type="AlphaFoldDB" id="A0AAX7U626"/>
<dbReference type="InterPro" id="IPR016295">
    <property type="entry name" value="Proteasome_beta4"/>
</dbReference>
<dbReference type="Proteomes" id="UP000265100">
    <property type="component" value="Chromosome 22"/>
</dbReference>
<gene>
    <name evidence="5" type="primary">PSMB4</name>
</gene>
<keyword evidence="1 4" id="KW-0963">Cytoplasm</keyword>
<keyword evidence="3 4" id="KW-0539">Nucleus</keyword>
<dbReference type="Gene3D" id="3.60.20.10">
    <property type="entry name" value="Glutamine Phosphoribosylpyrophosphate, subunit 1, domain 1"/>
    <property type="match status" value="1"/>
</dbReference>
<dbReference type="Pfam" id="PF00227">
    <property type="entry name" value="Proteasome"/>
    <property type="match status" value="2"/>
</dbReference>
<keyword evidence="2 4" id="KW-0647">Proteasome</keyword>
<evidence type="ECO:0000256" key="3">
    <source>
        <dbReference type="ARBA" id="ARBA00023242"/>
    </source>
</evidence>
<comment type="subcellular location">
    <subcellularLocation>
        <location evidence="4">Cytoplasm</location>
    </subcellularLocation>
    <subcellularLocation>
        <location evidence="4">Nucleus</location>
    </subcellularLocation>
</comment>
<dbReference type="PIRSF" id="PIRSF001213">
    <property type="entry name" value="Psome_endopept_beta"/>
    <property type="match status" value="1"/>
</dbReference>
<name>A0AAX7U626_ASTCA</name>
<organism evidence="5 6">
    <name type="scientific">Astatotilapia calliptera</name>
    <name type="common">Eastern happy</name>
    <name type="synonym">Chromis callipterus</name>
    <dbReference type="NCBI Taxonomy" id="8154"/>
    <lineage>
        <taxon>Eukaryota</taxon>
        <taxon>Metazoa</taxon>
        <taxon>Chordata</taxon>
        <taxon>Craniata</taxon>
        <taxon>Vertebrata</taxon>
        <taxon>Euteleostomi</taxon>
        <taxon>Actinopterygii</taxon>
        <taxon>Neopterygii</taxon>
        <taxon>Teleostei</taxon>
        <taxon>Neoteleostei</taxon>
        <taxon>Acanthomorphata</taxon>
        <taxon>Ovalentaria</taxon>
        <taxon>Cichlomorphae</taxon>
        <taxon>Cichliformes</taxon>
        <taxon>Cichlidae</taxon>
        <taxon>African cichlids</taxon>
        <taxon>Pseudocrenilabrinae</taxon>
        <taxon>Haplochromini</taxon>
        <taxon>Astatotilapia</taxon>
    </lineage>
</organism>
<sequence length="263" mass="29003">MESGRMKLSLCEDGPKPGHFYSFPGSSSSGAGTACGPVRHTLNPMVTGTSVLGVKFTGGVVIAADMLGSYGSLARFRNISRLMKVIACTHTRMCTLTYTHLYIPLPISLVSFSVSIDEELLGDGHSYSPKAVHSWLTRVMYNRRSRMNPLWNTVVIGGFYNGESFLGYVDKLGVAYEAPTVATGFGAYLAQPLMREVVENKVEITKQEARELVERCLKVLYYRDARSYNRHEIAIVTEEGVEILGPLSSETNWDIAHMVSGFE</sequence>
<dbReference type="FunFam" id="3.60.20.10:FF:000014">
    <property type="entry name" value="Proteasome subunit beta type-7"/>
    <property type="match status" value="1"/>
</dbReference>
<dbReference type="SUPFAM" id="SSF56235">
    <property type="entry name" value="N-terminal nucleophile aminohydrolases (Ntn hydrolases)"/>
    <property type="match status" value="1"/>
</dbReference>